<dbReference type="CDD" id="cd16927">
    <property type="entry name" value="HATPase_Hsp90-like"/>
    <property type="match status" value="1"/>
</dbReference>
<feature type="binding site" evidence="11">
    <location>
        <position position="174"/>
    </location>
    <ligand>
        <name>ATP</name>
        <dbReference type="ChEBI" id="CHEBI:30616"/>
    </ligand>
</feature>
<evidence type="ECO:0000256" key="5">
    <source>
        <dbReference type="ARBA" id="ARBA00022840"/>
    </source>
</evidence>
<dbReference type="RefSeq" id="WP_130473362.1">
    <property type="nucleotide sequence ID" value="NZ_SFCC01000001.1"/>
</dbReference>
<dbReference type="GO" id="GO:0005524">
    <property type="term" value="F:ATP binding"/>
    <property type="evidence" value="ECO:0007669"/>
    <property type="project" value="UniProtKB-UniRule"/>
</dbReference>
<evidence type="ECO:0000259" key="12">
    <source>
        <dbReference type="SMART" id="SM00387"/>
    </source>
</evidence>
<comment type="caution">
    <text evidence="13">The sequence shown here is derived from an EMBL/GenBank/DDBJ whole genome shotgun (WGS) entry which is preliminary data.</text>
</comment>
<comment type="subunit">
    <text evidence="10">Homodimer.</text>
</comment>
<keyword evidence="3 10" id="KW-0963">Cytoplasm</keyword>
<feature type="binding site" evidence="11">
    <location>
        <position position="341"/>
    </location>
    <ligand>
        <name>ATP</name>
        <dbReference type="ChEBI" id="CHEBI:30616"/>
    </ligand>
</feature>
<evidence type="ECO:0000256" key="11">
    <source>
        <dbReference type="PIRSR" id="PIRSR002583-1"/>
    </source>
</evidence>
<feature type="binding site" evidence="11">
    <location>
        <begin position="124"/>
        <end position="129"/>
    </location>
    <ligand>
        <name>ATP</name>
        <dbReference type="ChEBI" id="CHEBI:30616"/>
    </ligand>
</feature>
<dbReference type="SUPFAM" id="SSF110942">
    <property type="entry name" value="HSP90 C-terminal domain"/>
    <property type="match status" value="1"/>
</dbReference>
<feature type="binding site" evidence="11">
    <location>
        <position position="35"/>
    </location>
    <ligand>
        <name>ATP</name>
        <dbReference type="ChEBI" id="CHEBI:30616"/>
    </ligand>
</feature>
<dbReference type="InterPro" id="IPR003594">
    <property type="entry name" value="HATPase_dom"/>
</dbReference>
<dbReference type="GO" id="GO:0005737">
    <property type="term" value="C:cytoplasm"/>
    <property type="evidence" value="ECO:0007669"/>
    <property type="project" value="UniProtKB-SubCell"/>
</dbReference>
<dbReference type="GO" id="GO:0051082">
    <property type="term" value="F:unfolded protein binding"/>
    <property type="evidence" value="ECO:0007669"/>
    <property type="project" value="UniProtKB-UniRule"/>
</dbReference>
<evidence type="ECO:0000256" key="10">
    <source>
        <dbReference type="HAMAP-Rule" id="MF_00505"/>
    </source>
</evidence>
<dbReference type="Gene3D" id="1.20.120.790">
    <property type="entry name" value="Heat shock protein 90, C-terminal domain"/>
    <property type="match status" value="1"/>
</dbReference>
<feature type="binding site" evidence="11">
    <location>
        <position position="39"/>
    </location>
    <ligand>
        <name>ATP</name>
        <dbReference type="ChEBI" id="CHEBI:30616"/>
    </ligand>
</feature>
<accession>A0A4Q7JGB0</accession>
<keyword evidence="6 10" id="KW-0346">Stress response</keyword>
<dbReference type="Gene3D" id="3.30.565.10">
    <property type="entry name" value="Histidine kinase-like ATPase, C-terminal domain"/>
    <property type="match status" value="1"/>
</dbReference>
<keyword evidence="14" id="KW-1185">Reference proteome</keyword>
<dbReference type="OrthoDB" id="9802640at2"/>
<dbReference type="InterPro" id="IPR020575">
    <property type="entry name" value="Hsp90_N"/>
</dbReference>
<keyword evidence="7 10" id="KW-0143">Chaperone</keyword>
<dbReference type="HAMAP" id="MF_00505">
    <property type="entry name" value="HSP90"/>
    <property type="match status" value="1"/>
</dbReference>
<evidence type="ECO:0000256" key="8">
    <source>
        <dbReference type="ARBA" id="ARBA00058590"/>
    </source>
</evidence>
<dbReference type="SUPFAM" id="SSF55874">
    <property type="entry name" value="ATPase domain of HSP90 chaperone/DNA topoisomerase II/histidine kinase"/>
    <property type="match status" value="1"/>
</dbReference>
<dbReference type="InterPro" id="IPR037196">
    <property type="entry name" value="HSP90_C"/>
</dbReference>
<comment type="subcellular location">
    <subcellularLocation>
        <location evidence="1 10">Cytoplasm</location>
    </subcellularLocation>
</comment>
<feature type="binding site" evidence="11">
    <location>
        <position position="86"/>
    </location>
    <ligand>
        <name>ATP</name>
        <dbReference type="ChEBI" id="CHEBI:30616"/>
    </ligand>
</feature>
<evidence type="ECO:0000256" key="1">
    <source>
        <dbReference type="ARBA" id="ARBA00004496"/>
    </source>
</evidence>
<feature type="binding site" evidence="11">
    <location>
        <position position="81"/>
    </location>
    <ligand>
        <name>ATP</name>
        <dbReference type="ChEBI" id="CHEBI:30616"/>
    </ligand>
</feature>
<dbReference type="FunFam" id="3.30.230.80:FF:000002">
    <property type="entry name" value="Molecular chaperone HtpG"/>
    <property type="match status" value="1"/>
</dbReference>
<dbReference type="PRINTS" id="PR00775">
    <property type="entry name" value="HEATSHOCK90"/>
</dbReference>
<feature type="binding site" evidence="11">
    <location>
        <position position="100"/>
    </location>
    <ligand>
        <name>ATP</name>
        <dbReference type="ChEBI" id="CHEBI:30616"/>
    </ligand>
</feature>
<comment type="function">
    <text evidence="8 10">Molecular chaperone. Has ATPase activity.</text>
</comment>
<feature type="region of interest" description="C" evidence="10">
    <location>
        <begin position="552"/>
        <end position="629"/>
    </location>
</feature>
<gene>
    <name evidence="10 13" type="primary">htpG</name>
    <name evidence="13" type="ORF">EWH70_01535</name>
</gene>
<evidence type="ECO:0000256" key="2">
    <source>
        <dbReference type="ARBA" id="ARBA00008239"/>
    </source>
</evidence>
<dbReference type="Gene3D" id="3.40.50.11260">
    <property type="match status" value="1"/>
</dbReference>
<dbReference type="SUPFAM" id="SSF54211">
    <property type="entry name" value="Ribosomal protein S5 domain 2-like"/>
    <property type="match status" value="1"/>
</dbReference>
<feature type="domain" description="Histidine kinase/HSP90-like ATPase" evidence="12">
    <location>
        <begin position="28"/>
        <end position="184"/>
    </location>
</feature>
<dbReference type="Pfam" id="PF13589">
    <property type="entry name" value="HATPase_c_3"/>
    <property type="match status" value="1"/>
</dbReference>
<keyword evidence="4 10" id="KW-0547">Nucleotide-binding</keyword>
<dbReference type="NCBIfam" id="NF003555">
    <property type="entry name" value="PRK05218.1"/>
    <property type="match status" value="1"/>
</dbReference>
<evidence type="ECO:0000313" key="13">
    <source>
        <dbReference type="EMBL" id="RZQ65794.1"/>
    </source>
</evidence>
<evidence type="ECO:0000313" key="14">
    <source>
        <dbReference type="Proteomes" id="UP000292003"/>
    </source>
</evidence>
<feature type="binding site" evidence="11">
    <location>
        <begin position="101"/>
        <end position="102"/>
    </location>
    <ligand>
        <name>ATP</name>
        <dbReference type="ChEBI" id="CHEBI:30616"/>
    </ligand>
</feature>
<dbReference type="InterPro" id="IPR036890">
    <property type="entry name" value="HATPase_C_sf"/>
</dbReference>
<dbReference type="InterPro" id="IPR001404">
    <property type="entry name" value="Hsp90_fam"/>
</dbReference>
<reference evidence="13 14" key="1">
    <citation type="submission" date="2019-02" db="EMBL/GenBank/DDBJ databases">
        <title>Draft genome sequence of Amycolatopsis sp. 8-3EHSu isolated from roots of Suaeda maritima.</title>
        <authorList>
            <person name="Duangmal K."/>
            <person name="Chantavorakit T."/>
        </authorList>
    </citation>
    <scope>NUCLEOTIDE SEQUENCE [LARGE SCALE GENOMIC DNA]</scope>
    <source>
        <strain evidence="13 14">8-3EHSu</strain>
    </source>
</reference>
<dbReference type="SMART" id="SM00387">
    <property type="entry name" value="HATPase_c"/>
    <property type="match status" value="1"/>
</dbReference>
<feature type="region of interest" description="A; substrate-binding" evidence="10">
    <location>
        <begin position="1"/>
        <end position="341"/>
    </location>
</feature>
<evidence type="ECO:0000256" key="6">
    <source>
        <dbReference type="ARBA" id="ARBA00023016"/>
    </source>
</evidence>
<dbReference type="PANTHER" id="PTHR11528">
    <property type="entry name" value="HEAT SHOCK PROTEIN 90 FAMILY MEMBER"/>
    <property type="match status" value="1"/>
</dbReference>
<proteinExistence type="inferred from homology"/>
<comment type="caution">
    <text evidence="10">Lacks conserved residue(s) required for the propagation of feature annotation.</text>
</comment>
<dbReference type="GO" id="GO:0140662">
    <property type="term" value="F:ATP-dependent protein folding chaperone"/>
    <property type="evidence" value="ECO:0007669"/>
    <property type="project" value="InterPro"/>
</dbReference>
<dbReference type="Proteomes" id="UP000292003">
    <property type="component" value="Unassembled WGS sequence"/>
</dbReference>
<protein>
    <recommendedName>
        <fullName evidence="9 10">Chaperone protein HtpG</fullName>
    </recommendedName>
    <alternativeName>
        <fullName evidence="10">Heat shock protein HtpG</fullName>
    </alternativeName>
    <alternativeName>
        <fullName evidence="10">High temperature protein G</fullName>
    </alternativeName>
</protein>
<evidence type="ECO:0000256" key="7">
    <source>
        <dbReference type="ARBA" id="ARBA00023186"/>
    </source>
</evidence>
<dbReference type="EMBL" id="SFCC01000001">
    <property type="protein sequence ID" value="RZQ65794.1"/>
    <property type="molecule type" value="Genomic_DNA"/>
</dbReference>
<evidence type="ECO:0000256" key="3">
    <source>
        <dbReference type="ARBA" id="ARBA00022490"/>
    </source>
</evidence>
<sequence length="629" mass="70772">MTGQMETLEFQAEARQLLQLMVHSIYSDKNVFLRELVSNASDALDKLRLESYADKDLDVDTSDLHIQLATDADARTLTITDNGIGMSRDEVVNLIGTIAKSGTAELLAKLKESKDRQEAELIGQFGVGFYSAFMVADKVTVLTRRAGQQEGTRWESSGEATYTVETVDDAPQGTSVTLHLKPADEEDRLFDYTDVGTLRSLVQRYSDFISHPIRMEVERTKDGETVRETETLNSMKALWARPRGEVTDAEYNEFYKHISHDWVDPLETIRLSAEGTFEYQALLFLPSRAPYDLFTRDAKRGVQLYVKRVFIMDDCESLMPEYLRFVKGVVDAQDLSLNVSREILQQDRQISLMRRRLAKKVLSTVKSLLDNDTEKYRTFWSEFGTAVKEGLVTDPDNRDAILGIASFDSTHDKAEQTTLRAYLDRMPEGQEHIYYMTGRSRAVVENSPHMEAFAAKGWEVLILTDAVDEMWVESAGEYEGRKFQSIAKGEVDLDSGTETGDKQDEEFSGLLGWLGEKLSDHVKQVRLSSRLTTSPACIVGDEHDITPELARMYRAMGQPLPDVKRILELNPKHPLITGLKAAHEQRADDPALAEDAELLYGTTLLAEGGEVADPPRFARLLADRLAKGL</sequence>
<name>A0A4Q7JGB0_9PSEU</name>
<dbReference type="PIRSF" id="PIRSF002583">
    <property type="entry name" value="Hsp90"/>
    <property type="match status" value="1"/>
</dbReference>
<dbReference type="GO" id="GO:0016887">
    <property type="term" value="F:ATP hydrolysis activity"/>
    <property type="evidence" value="ECO:0007669"/>
    <property type="project" value="InterPro"/>
</dbReference>
<organism evidence="13 14">
    <name type="scientific">Amycolatopsis suaedae</name>
    <dbReference type="NCBI Taxonomy" id="2510978"/>
    <lineage>
        <taxon>Bacteria</taxon>
        <taxon>Bacillati</taxon>
        <taxon>Actinomycetota</taxon>
        <taxon>Actinomycetes</taxon>
        <taxon>Pseudonocardiales</taxon>
        <taxon>Pseudonocardiaceae</taxon>
        <taxon>Amycolatopsis</taxon>
    </lineage>
</organism>
<evidence type="ECO:0000256" key="4">
    <source>
        <dbReference type="ARBA" id="ARBA00022741"/>
    </source>
</evidence>
<dbReference type="InterPro" id="IPR020568">
    <property type="entry name" value="Ribosomal_Su5_D2-typ_SF"/>
</dbReference>
<evidence type="ECO:0000256" key="9">
    <source>
        <dbReference type="ARBA" id="ARBA00070675"/>
    </source>
</evidence>
<dbReference type="AlphaFoldDB" id="A0A4Q7JGB0"/>
<keyword evidence="5 10" id="KW-0067">ATP-binding</keyword>
<comment type="similarity">
    <text evidence="2 10">Belongs to the heat shock protein 90 family.</text>
</comment>
<dbReference type="FunFam" id="3.30.565.10:FF:000009">
    <property type="entry name" value="Molecular chaperone HtpG"/>
    <property type="match status" value="1"/>
</dbReference>
<dbReference type="Gene3D" id="3.30.230.80">
    <property type="match status" value="1"/>
</dbReference>
<dbReference type="Pfam" id="PF00183">
    <property type="entry name" value="HSP90"/>
    <property type="match status" value="1"/>
</dbReference>